<dbReference type="Proteomes" id="UP000641025">
    <property type="component" value="Unassembled WGS sequence"/>
</dbReference>
<dbReference type="Gene3D" id="3.30.70.100">
    <property type="match status" value="1"/>
</dbReference>
<dbReference type="NCBIfam" id="TIGR02118">
    <property type="entry name" value="EthD family reductase"/>
    <property type="match status" value="1"/>
</dbReference>
<keyword evidence="3" id="KW-1185">Reference proteome</keyword>
<protein>
    <submittedName>
        <fullName evidence="2">EthD family reductase</fullName>
    </submittedName>
</protein>
<dbReference type="InterPro" id="IPR011008">
    <property type="entry name" value="Dimeric_a/b-barrel"/>
</dbReference>
<evidence type="ECO:0000259" key="1">
    <source>
        <dbReference type="Pfam" id="PF07110"/>
    </source>
</evidence>
<evidence type="ECO:0000313" key="3">
    <source>
        <dbReference type="Proteomes" id="UP000641025"/>
    </source>
</evidence>
<accession>A0ABS0YLZ4</accession>
<gene>
    <name evidence="2" type="ORF">JFN90_01460</name>
</gene>
<dbReference type="InterPro" id="IPR009799">
    <property type="entry name" value="EthD_dom"/>
</dbReference>
<dbReference type="RefSeq" id="WP_199393324.1">
    <property type="nucleotide sequence ID" value="NZ_JAEMHK010000001.1"/>
</dbReference>
<organism evidence="2 3">
    <name type="scientific">Geomonas propionica</name>
    <dbReference type="NCBI Taxonomy" id="2798582"/>
    <lineage>
        <taxon>Bacteria</taxon>
        <taxon>Pseudomonadati</taxon>
        <taxon>Thermodesulfobacteriota</taxon>
        <taxon>Desulfuromonadia</taxon>
        <taxon>Geobacterales</taxon>
        <taxon>Geobacteraceae</taxon>
        <taxon>Geomonas</taxon>
    </lineage>
</organism>
<dbReference type="PANTHER" id="PTHR40260">
    <property type="entry name" value="BLR8190 PROTEIN"/>
    <property type="match status" value="1"/>
</dbReference>
<dbReference type="EMBL" id="JAEMHK010000001">
    <property type="protein sequence ID" value="MBJ6798797.1"/>
    <property type="molecule type" value="Genomic_DNA"/>
</dbReference>
<evidence type="ECO:0000313" key="2">
    <source>
        <dbReference type="EMBL" id="MBJ6798797.1"/>
    </source>
</evidence>
<comment type="caution">
    <text evidence="2">The sequence shown here is derived from an EMBL/GenBank/DDBJ whole genome shotgun (WGS) entry which is preliminary data.</text>
</comment>
<dbReference type="SUPFAM" id="SSF54909">
    <property type="entry name" value="Dimeric alpha+beta barrel"/>
    <property type="match status" value="1"/>
</dbReference>
<feature type="domain" description="EthD" evidence="1">
    <location>
        <begin position="18"/>
        <end position="90"/>
    </location>
</feature>
<name>A0ABS0YLZ4_9BACT</name>
<sequence>MIKLSVLYPASKGSKFDMDYYCNRHIPMIREKLGVACKGVEVEQGVCGRDPGSPAPFAALAHLLFDSLEAFQAAFAPHAETFRQDLLNYTDIQPVVQISSVKI</sequence>
<reference evidence="2 3" key="1">
    <citation type="submission" date="2020-12" db="EMBL/GenBank/DDBJ databases">
        <title>Geomonas sp. Red259, isolated from paddy soil.</title>
        <authorList>
            <person name="Xu Z."/>
            <person name="Zhang Z."/>
            <person name="Masuda Y."/>
            <person name="Itoh H."/>
            <person name="Senoo K."/>
        </authorList>
    </citation>
    <scope>NUCLEOTIDE SEQUENCE [LARGE SCALE GENOMIC DNA]</scope>
    <source>
        <strain evidence="2 3">Red259</strain>
    </source>
</reference>
<proteinExistence type="predicted"/>
<dbReference type="Pfam" id="PF07110">
    <property type="entry name" value="EthD"/>
    <property type="match status" value="1"/>
</dbReference>
<dbReference type="PANTHER" id="PTHR40260:SF2">
    <property type="entry name" value="BLR8190 PROTEIN"/>
    <property type="match status" value="1"/>
</dbReference>